<reference evidence="1 2" key="1">
    <citation type="submission" date="2023-02" db="EMBL/GenBank/DDBJ databases">
        <title>LHISI_Scaffold_Assembly.</title>
        <authorList>
            <person name="Stuart O.P."/>
            <person name="Cleave R."/>
            <person name="Magrath M.J.L."/>
            <person name="Mikheyev A.S."/>
        </authorList>
    </citation>
    <scope>NUCLEOTIDE SEQUENCE [LARGE SCALE GENOMIC DNA]</scope>
    <source>
        <strain evidence="1">Daus_M_001</strain>
        <tissue evidence="1">Leg muscle</tissue>
    </source>
</reference>
<sequence>MYSQLLVHLETNNILYEKQSGFSAGHRILTLLQDANDNIYKAMDELKITVSNFSDFSKAFDRISHSVMLDALSALGLCSSSRSDVKQRNWLQLEFHKVPYWGHCYYPFTYIHYCCQFYYQIKQLKKYSARKPEDEIMWFSCTVLFKLLCWIICRPQQKEPVPNSKNLKCLYSFLLQKKKKKARVSQYLIKTKWFNMESTYLFHFLCQ</sequence>
<proteinExistence type="predicted"/>
<evidence type="ECO:0000313" key="1">
    <source>
        <dbReference type="EMBL" id="KAJ8869502.1"/>
    </source>
</evidence>
<dbReference type="Proteomes" id="UP001159363">
    <property type="component" value="Chromosome 12"/>
</dbReference>
<evidence type="ECO:0008006" key="3">
    <source>
        <dbReference type="Google" id="ProtNLM"/>
    </source>
</evidence>
<accession>A0ABQ9GDD3</accession>
<name>A0ABQ9GDD3_9NEOP</name>
<comment type="caution">
    <text evidence="1">The sequence shown here is derived from an EMBL/GenBank/DDBJ whole genome shotgun (WGS) entry which is preliminary data.</text>
</comment>
<protein>
    <recommendedName>
        <fullName evidence="3">Reverse transcriptase domain-containing protein</fullName>
    </recommendedName>
</protein>
<organism evidence="1 2">
    <name type="scientific">Dryococelus australis</name>
    <dbReference type="NCBI Taxonomy" id="614101"/>
    <lineage>
        <taxon>Eukaryota</taxon>
        <taxon>Metazoa</taxon>
        <taxon>Ecdysozoa</taxon>
        <taxon>Arthropoda</taxon>
        <taxon>Hexapoda</taxon>
        <taxon>Insecta</taxon>
        <taxon>Pterygota</taxon>
        <taxon>Neoptera</taxon>
        <taxon>Polyneoptera</taxon>
        <taxon>Phasmatodea</taxon>
        <taxon>Verophasmatodea</taxon>
        <taxon>Anareolatae</taxon>
        <taxon>Phasmatidae</taxon>
        <taxon>Eurycanthinae</taxon>
        <taxon>Dryococelus</taxon>
    </lineage>
</organism>
<dbReference type="EMBL" id="JARBHB010000013">
    <property type="protein sequence ID" value="KAJ8869502.1"/>
    <property type="molecule type" value="Genomic_DNA"/>
</dbReference>
<evidence type="ECO:0000313" key="2">
    <source>
        <dbReference type="Proteomes" id="UP001159363"/>
    </source>
</evidence>
<keyword evidence="2" id="KW-1185">Reference proteome</keyword>
<gene>
    <name evidence="1" type="ORF">PR048_028493</name>
</gene>